<dbReference type="GO" id="GO:0005254">
    <property type="term" value="F:chloride channel activity"/>
    <property type="evidence" value="ECO:0007669"/>
    <property type="project" value="TreeGrafter"/>
</dbReference>
<dbReference type="OrthoDB" id="5837276at2759"/>
<dbReference type="InterPro" id="IPR009231">
    <property type="entry name" value="Chloride_chnl_CLIC-like"/>
</dbReference>
<evidence type="ECO:0000256" key="1">
    <source>
        <dbReference type="ARBA" id="ARBA00004141"/>
    </source>
</evidence>
<dbReference type="Pfam" id="PF05934">
    <property type="entry name" value="MCLC"/>
    <property type="match status" value="1"/>
</dbReference>
<name>A0A238C1V3_9BILA</name>
<protein>
    <recommendedName>
        <fullName evidence="3">Chloride channel CLIC-like protein 1</fullName>
    </recommendedName>
</protein>
<comment type="subcellular location">
    <subcellularLocation>
        <location evidence="1">Membrane</location>
        <topology evidence="1">Multi-pass membrane protein</topology>
    </subcellularLocation>
</comment>
<accession>A0A238C1V3</accession>
<feature type="transmembrane region" description="Helical" evidence="7">
    <location>
        <begin position="317"/>
        <end position="338"/>
    </location>
</feature>
<dbReference type="GO" id="GO:0005783">
    <property type="term" value="C:endoplasmic reticulum"/>
    <property type="evidence" value="ECO:0007669"/>
    <property type="project" value="TreeGrafter"/>
</dbReference>
<evidence type="ECO:0000313" key="9">
    <source>
        <dbReference type="EMBL" id="OZC10888.1"/>
    </source>
</evidence>
<dbReference type="PANTHER" id="PTHR34093:SF1">
    <property type="entry name" value="CHLORIDE CHANNEL CLIC-LIKE PROTEIN 1"/>
    <property type="match status" value="1"/>
</dbReference>
<keyword evidence="4 7" id="KW-0812">Transmembrane</keyword>
<evidence type="ECO:0000256" key="5">
    <source>
        <dbReference type="ARBA" id="ARBA00022989"/>
    </source>
</evidence>
<comment type="similarity">
    <text evidence="2">Belongs to the chloride channel MCLC family.</text>
</comment>
<evidence type="ECO:0000256" key="6">
    <source>
        <dbReference type="ARBA" id="ARBA00023136"/>
    </source>
</evidence>
<evidence type="ECO:0000256" key="7">
    <source>
        <dbReference type="SAM" id="Phobius"/>
    </source>
</evidence>
<reference evidence="9 10" key="1">
    <citation type="submission" date="2015-12" db="EMBL/GenBank/DDBJ databases">
        <title>Draft genome of the nematode, Onchocerca flexuosa.</title>
        <authorList>
            <person name="Mitreva M."/>
        </authorList>
    </citation>
    <scope>NUCLEOTIDE SEQUENCE [LARGE SCALE GENOMIC DNA]</scope>
    <source>
        <strain evidence="9">Red Deer</strain>
    </source>
</reference>
<organism evidence="9 10">
    <name type="scientific">Onchocerca flexuosa</name>
    <dbReference type="NCBI Taxonomy" id="387005"/>
    <lineage>
        <taxon>Eukaryota</taxon>
        <taxon>Metazoa</taxon>
        <taxon>Ecdysozoa</taxon>
        <taxon>Nematoda</taxon>
        <taxon>Chromadorea</taxon>
        <taxon>Rhabditida</taxon>
        <taxon>Spirurina</taxon>
        <taxon>Spiruromorpha</taxon>
        <taxon>Filarioidea</taxon>
        <taxon>Onchocercidae</taxon>
        <taxon>Onchocerca</taxon>
    </lineage>
</organism>
<sequence length="427" mass="49456">MYSSFVACGIAMLLLVVYMNLLVLGSHGENIDLDLHIDQKNWVDPNDPFASSSFCTKNTLDQLALCQANLKKCLKVEDHAENHYVQDSTLKHIVRNFLHRMNVDIDKAKRVDRTVEIYLDADSLVILKKYLNSKDETITMREQVREIMEELIVPQHYEDRSFVKHAFDMIVSFLPLLNSVLLAPALVILYRSHFSIRSFIWLFFFISFIISVFNTFHKRYQANIAARMSRAEKSLTEKCKADNFLSTALDIVSGLFVFKRENECEQHYKDLYVDPIYEIAPLEVISEVLSNFIFTSLGVFGRHFNIFFNEFFRDSPLHFIILKAITFFFLIVVFLFWLGGYRIRTLMATVEPSGITHTMSLLQQPIDCRSNDERPKIKSLESRLAPLRINLKSNRNAVSTNIRRRSLSTSRLSMFKVPISDSGEVNC</sequence>
<feature type="transmembrane region" description="Helical" evidence="7">
    <location>
        <begin position="199"/>
        <end position="217"/>
    </location>
</feature>
<evidence type="ECO:0000256" key="3">
    <source>
        <dbReference type="ARBA" id="ARBA00015571"/>
    </source>
</evidence>
<dbReference type="GO" id="GO:0016020">
    <property type="term" value="C:membrane"/>
    <property type="evidence" value="ECO:0007669"/>
    <property type="project" value="UniProtKB-SubCell"/>
</dbReference>
<dbReference type="Proteomes" id="UP000242913">
    <property type="component" value="Unassembled WGS sequence"/>
</dbReference>
<keyword evidence="6 7" id="KW-0472">Membrane</keyword>
<evidence type="ECO:0000256" key="4">
    <source>
        <dbReference type="ARBA" id="ARBA00022692"/>
    </source>
</evidence>
<proteinExistence type="inferred from homology"/>
<feature type="chain" id="PRO_5012285768" description="Chloride channel CLIC-like protein 1" evidence="8">
    <location>
        <begin position="29"/>
        <end position="427"/>
    </location>
</feature>
<evidence type="ECO:0000313" key="10">
    <source>
        <dbReference type="Proteomes" id="UP000242913"/>
    </source>
</evidence>
<evidence type="ECO:0000256" key="2">
    <source>
        <dbReference type="ARBA" id="ARBA00005944"/>
    </source>
</evidence>
<keyword evidence="10" id="KW-1185">Reference proteome</keyword>
<dbReference type="EMBL" id="KZ269983">
    <property type="protein sequence ID" value="OZC10888.1"/>
    <property type="molecule type" value="Genomic_DNA"/>
</dbReference>
<feature type="transmembrane region" description="Helical" evidence="7">
    <location>
        <begin position="169"/>
        <end position="190"/>
    </location>
</feature>
<dbReference type="AlphaFoldDB" id="A0A238C1V3"/>
<evidence type="ECO:0000256" key="8">
    <source>
        <dbReference type="SAM" id="SignalP"/>
    </source>
</evidence>
<keyword evidence="5 7" id="KW-1133">Transmembrane helix</keyword>
<gene>
    <name evidence="9" type="ORF">X798_02032</name>
</gene>
<feature type="signal peptide" evidence="8">
    <location>
        <begin position="1"/>
        <end position="28"/>
    </location>
</feature>
<keyword evidence="8" id="KW-0732">Signal</keyword>
<dbReference type="PANTHER" id="PTHR34093">
    <property type="entry name" value="CHLORIDE CHANNEL CLIC-LIKE PROTEIN 1"/>
    <property type="match status" value="1"/>
</dbReference>